<proteinExistence type="evidence at transcript level"/>
<dbReference type="InterPro" id="IPR000859">
    <property type="entry name" value="CUB_dom"/>
</dbReference>
<evidence type="ECO:0000259" key="5">
    <source>
        <dbReference type="PROSITE" id="PS01180"/>
    </source>
</evidence>
<dbReference type="GO" id="GO:0006508">
    <property type="term" value="P:proteolysis"/>
    <property type="evidence" value="ECO:0007669"/>
    <property type="project" value="UniProtKB-KW"/>
</dbReference>
<dbReference type="Gene3D" id="2.40.10.10">
    <property type="entry name" value="Trypsin-like serine proteases"/>
    <property type="match status" value="1"/>
</dbReference>
<name>A0A6B9L1L1_PLARH</name>
<keyword evidence="4" id="KW-0732">Signal</keyword>
<dbReference type="Pfam" id="PF00089">
    <property type="entry name" value="Trypsin"/>
    <property type="match status" value="1"/>
</dbReference>
<organism evidence="7">
    <name type="scientific">Platymeris rhadamanthus</name>
    <name type="common">Red spot assassin bug</name>
    <dbReference type="NCBI Taxonomy" id="1134088"/>
    <lineage>
        <taxon>Eukaryota</taxon>
        <taxon>Metazoa</taxon>
        <taxon>Ecdysozoa</taxon>
        <taxon>Arthropoda</taxon>
        <taxon>Hexapoda</taxon>
        <taxon>Insecta</taxon>
        <taxon>Pterygota</taxon>
        <taxon>Neoptera</taxon>
        <taxon>Paraneoptera</taxon>
        <taxon>Hemiptera</taxon>
        <taxon>Heteroptera</taxon>
        <taxon>Panheteroptera</taxon>
        <taxon>Cimicomorpha</taxon>
        <taxon>Reduviidae</taxon>
        <taxon>Platymeris</taxon>
    </lineage>
</organism>
<dbReference type="SUPFAM" id="SSF50494">
    <property type="entry name" value="Trypsin-like serine proteases"/>
    <property type="match status" value="1"/>
</dbReference>
<keyword evidence="3 7" id="KW-0645">Protease</keyword>
<sequence length="535" mass="59739">MLVTNLLIILSYVGFIYGQAVHNVAIRSGQPYEDIKNPEYPKGVLPHGTSIQWNLVVEADSKIKILCDDIRMGQHGPWTDECPHVYVSFDEGNGETRVCGPNKARSRYLSKGPRLTVKLVSKEGSGFFKCTAFNIKEPIPEYIDLKTGGHIKVISTTGTPTPYLDKMWIIRSPPNTRISLQCSVSLENVEPCYKEMLSIDIGEEIKEFCGYKDVTVFTKENTGKVRIQLDEHGKRNAECFIQAVTGPHANEFLNVVSEEVDSTEFGVTRGSRQTSCKCGWRNRVPGRIIGGKEVEENEFPWMVLLNIYYPLEGGARMMFYCGASVITQRHVLTAGHCVVDKATRTVVPPQDVIVRLAEHHSGKSSGKEKEISSQQIFVHENYLKKGSHDIAVIFTKDVIEFNDIIGPVCLSRDPLPVNNRRITVMGWGQTEQRRGSDVLLKAKSTVIDNLLCGVADYEICTHTIPSTACYGDSGGPLVWRDPETNRYTQVALVSRGTHTICEKGRAIATHVPSFYEWIHNIIRSTDPSSTTCNKI</sequence>
<dbReference type="InterPro" id="IPR009003">
    <property type="entry name" value="Peptidase_S1_PA"/>
</dbReference>
<dbReference type="AlphaFoldDB" id="A0A6B9L1L1"/>
<dbReference type="PROSITE" id="PS00135">
    <property type="entry name" value="TRYPSIN_SER"/>
    <property type="match status" value="1"/>
</dbReference>
<dbReference type="PROSITE" id="PS50240">
    <property type="entry name" value="TRYPSIN_DOM"/>
    <property type="match status" value="1"/>
</dbReference>
<dbReference type="InterPro" id="IPR035914">
    <property type="entry name" value="Sperma_CUB_dom_sf"/>
</dbReference>
<dbReference type="EMBL" id="MN208388">
    <property type="protein sequence ID" value="QHB21577.1"/>
    <property type="molecule type" value="mRNA"/>
</dbReference>
<reference evidence="7" key="1">
    <citation type="journal article" date="2019" name="Toxins">
        <title>Missiles of mass disruption: composition and glandular origin of venom used as a projectile defensive weapon by the assassin bug Platymeris rhadamanthus.</title>
        <authorList>
            <person name="Walker A.A."/>
            <person name="Robinson S.D."/>
            <person name="Undheim E.A.B."/>
            <person name="Jin J."/>
            <person name="Han X."/>
            <person name="Fry B.G."/>
            <person name="Vetter I."/>
            <person name="King G.F."/>
        </authorList>
    </citation>
    <scope>NUCLEOTIDE SEQUENCE</scope>
    <source>
        <tissue evidence="7">Venom glands</tissue>
    </source>
</reference>
<dbReference type="InterPro" id="IPR033116">
    <property type="entry name" value="TRYPSIN_SER"/>
</dbReference>
<evidence type="ECO:0000256" key="1">
    <source>
        <dbReference type="ARBA" id="ARBA00023157"/>
    </source>
</evidence>
<feature type="signal peptide" evidence="4">
    <location>
        <begin position="1"/>
        <end position="18"/>
    </location>
</feature>
<dbReference type="SUPFAM" id="SSF49854">
    <property type="entry name" value="Spermadhesin, CUB domain"/>
    <property type="match status" value="1"/>
</dbReference>
<dbReference type="PANTHER" id="PTHR24252">
    <property type="entry name" value="ACROSIN-RELATED"/>
    <property type="match status" value="1"/>
</dbReference>
<dbReference type="GO" id="GO:0004252">
    <property type="term" value="F:serine-type endopeptidase activity"/>
    <property type="evidence" value="ECO:0007669"/>
    <property type="project" value="InterPro"/>
</dbReference>
<dbReference type="PROSITE" id="PS01180">
    <property type="entry name" value="CUB"/>
    <property type="match status" value="1"/>
</dbReference>
<comment type="caution">
    <text evidence="2">Lacks conserved residue(s) required for the propagation of feature annotation.</text>
</comment>
<keyword evidence="3" id="KW-0378">Hydrolase</keyword>
<evidence type="ECO:0000256" key="2">
    <source>
        <dbReference type="PROSITE-ProRule" id="PRU00059"/>
    </source>
</evidence>
<dbReference type="InterPro" id="IPR001254">
    <property type="entry name" value="Trypsin_dom"/>
</dbReference>
<dbReference type="InterPro" id="IPR018114">
    <property type="entry name" value="TRYPSIN_HIS"/>
</dbReference>
<keyword evidence="1 2" id="KW-1015">Disulfide bond</keyword>
<protein>
    <submittedName>
        <fullName evidence="7">Venom S1 protease 34</fullName>
    </submittedName>
</protein>
<evidence type="ECO:0000313" key="7">
    <source>
        <dbReference type="EMBL" id="QHB21577.1"/>
    </source>
</evidence>
<dbReference type="SMART" id="SM00020">
    <property type="entry name" value="Tryp_SPc"/>
    <property type="match status" value="1"/>
</dbReference>
<feature type="domain" description="Peptidase S1" evidence="6">
    <location>
        <begin position="288"/>
        <end position="523"/>
    </location>
</feature>
<evidence type="ECO:0000256" key="3">
    <source>
        <dbReference type="RuleBase" id="RU363034"/>
    </source>
</evidence>
<dbReference type="FunFam" id="2.40.10.10:FF:000068">
    <property type="entry name" value="transmembrane protease serine 2"/>
    <property type="match status" value="1"/>
</dbReference>
<dbReference type="PROSITE" id="PS00134">
    <property type="entry name" value="TRYPSIN_HIS"/>
    <property type="match status" value="1"/>
</dbReference>
<dbReference type="Gene3D" id="2.60.120.290">
    <property type="entry name" value="Spermadhesin, CUB domain"/>
    <property type="match status" value="1"/>
</dbReference>
<dbReference type="InterPro" id="IPR001314">
    <property type="entry name" value="Peptidase_S1A"/>
</dbReference>
<feature type="disulfide bond" evidence="2">
    <location>
        <begin position="192"/>
        <end position="209"/>
    </location>
</feature>
<dbReference type="PANTHER" id="PTHR24252:SF7">
    <property type="entry name" value="HYALIN"/>
    <property type="match status" value="1"/>
</dbReference>
<dbReference type="PRINTS" id="PR00722">
    <property type="entry name" value="CHYMOTRYPSIN"/>
</dbReference>
<keyword evidence="3" id="KW-0720">Serine protease</keyword>
<feature type="chain" id="PRO_5025567525" evidence="4">
    <location>
        <begin position="19"/>
        <end position="535"/>
    </location>
</feature>
<dbReference type="InterPro" id="IPR043504">
    <property type="entry name" value="Peptidase_S1_PA_chymotrypsin"/>
</dbReference>
<dbReference type="CDD" id="cd00190">
    <property type="entry name" value="Tryp_SPc"/>
    <property type="match status" value="1"/>
</dbReference>
<feature type="domain" description="CUB" evidence="5">
    <location>
        <begin position="130"/>
        <end position="247"/>
    </location>
</feature>
<evidence type="ECO:0000256" key="4">
    <source>
        <dbReference type="SAM" id="SignalP"/>
    </source>
</evidence>
<evidence type="ECO:0000259" key="6">
    <source>
        <dbReference type="PROSITE" id="PS50240"/>
    </source>
</evidence>
<accession>A0A6B9L1L1</accession>